<evidence type="ECO:0000313" key="1">
    <source>
        <dbReference type="EMBL" id="KAI3810663.1"/>
    </source>
</evidence>
<evidence type="ECO:0000313" key="2">
    <source>
        <dbReference type="Proteomes" id="UP001056120"/>
    </source>
</evidence>
<sequence length="70" mass="8156">MESKYSFQWSFGSSCGDKEHDIRFWKLLDLACSFTSLDEQIETMDERENVVDINEEGDDSSEAIETDHEE</sequence>
<name>A0ACB9IT33_9ASTR</name>
<organism evidence="1 2">
    <name type="scientific">Smallanthus sonchifolius</name>
    <dbReference type="NCBI Taxonomy" id="185202"/>
    <lineage>
        <taxon>Eukaryota</taxon>
        <taxon>Viridiplantae</taxon>
        <taxon>Streptophyta</taxon>
        <taxon>Embryophyta</taxon>
        <taxon>Tracheophyta</taxon>
        <taxon>Spermatophyta</taxon>
        <taxon>Magnoliopsida</taxon>
        <taxon>eudicotyledons</taxon>
        <taxon>Gunneridae</taxon>
        <taxon>Pentapetalae</taxon>
        <taxon>asterids</taxon>
        <taxon>campanulids</taxon>
        <taxon>Asterales</taxon>
        <taxon>Asteraceae</taxon>
        <taxon>Asteroideae</taxon>
        <taxon>Heliantheae alliance</taxon>
        <taxon>Millerieae</taxon>
        <taxon>Smallanthus</taxon>
    </lineage>
</organism>
<gene>
    <name evidence="1" type="ORF">L1987_20285</name>
</gene>
<comment type="caution">
    <text evidence="1">The sequence shown here is derived from an EMBL/GenBank/DDBJ whole genome shotgun (WGS) entry which is preliminary data.</text>
</comment>
<protein>
    <submittedName>
        <fullName evidence="1">Uncharacterized protein</fullName>
    </submittedName>
</protein>
<keyword evidence="2" id="KW-1185">Reference proteome</keyword>
<dbReference type="Proteomes" id="UP001056120">
    <property type="component" value="Linkage Group LG07"/>
</dbReference>
<reference evidence="1 2" key="2">
    <citation type="journal article" date="2022" name="Mol. Ecol. Resour.">
        <title>The genomes of chicory, endive, great burdock and yacon provide insights into Asteraceae paleo-polyploidization history and plant inulin production.</title>
        <authorList>
            <person name="Fan W."/>
            <person name="Wang S."/>
            <person name="Wang H."/>
            <person name="Wang A."/>
            <person name="Jiang F."/>
            <person name="Liu H."/>
            <person name="Zhao H."/>
            <person name="Xu D."/>
            <person name="Zhang Y."/>
        </authorList>
    </citation>
    <scope>NUCLEOTIDE SEQUENCE [LARGE SCALE GENOMIC DNA]</scope>
    <source>
        <strain evidence="2">cv. Yunnan</strain>
        <tissue evidence="1">Leaves</tissue>
    </source>
</reference>
<proteinExistence type="predicted"/>
<accession>A0ACB9IT33</accession>
<reference evidence="2" key="1">
    <citation type="journal article" date="2022" name="Mol. Ecol. Resour.">
        <title>The genomes of chicory, endive, great burdock and yacon provide insights into Asteraceae palaeo-polyploidization history and plant inulin production.</title>
        <authorList>
            <person name="Fan W."/>
            <person name="Wang S."/>
            <person name="Wang H."/>
            <person name="Wang A."/>
            <person name="Jiang F."/>
            <person name="Liu H."/>
            <person name="Zhao H."/>
            <person name="Xu D."/>
            <person name="Zhang Y."/>
        </authorList>
    </citation>
    <scope>NUCLEOTIDE SEQUENCE [LARGE SCALE GENOMIC DNA]</scope>
    <source>
        <strain evidence="2">cv. Yunnan</strain>
    </source>
</reference>
<dbReference type="EMBL" id="CM042024">
    <property type="protein sequence ID" value="KAI3810663.1"/>
    <property type="molecule type" value="Genomic_DNA"/>
</dbReference>